<feature type="region of interest" description="Disordered" evidence="1">
    <location>
        <begin position="1"/>
        <end position="22"/>
    </location>
</feature>
<proteinExistence type="predicted"/>
<evidence type="ECO:0000313" key="2">
    <source>
        <dbReference type="EMBL" id="WOK93008.1"/>
    </source>
</evidence>
<organism evidence="2 3">
    <name type="scientific">Canna indica</name>
    <name type="common">Indian-shot</name>
    <dbReference type="NCBI Taxonomy" id="4628"/>
    <lineage>
        <taxon>Eukaryota</taxon>
        <taxon>Viridiplantae</taxon>
        <taxon>Streptophyta</taxon>
        <taxon>Embryophyta</taxon>
        <taxon>Tracheophyta</taxon>
        <taxon>Spermatophyta</taxon>
        <taxon>Magnoliopsida</taxon>
        <taxon>Liliopsida</taxon>
        <taxon>Zingiberales</taxon>
        <taxon>Cannaceae</taxon>
        <taxon>Canna</taxon>
    </lineage>
</organism>
<gene>
    <name evidence="2" type="ORF">Cni_G01700</name>
</gene>
<evidence type="ECO:0000256" key="1">
    <source>
        <dbReference type="SAM" id="MobiDB-lite"/>
    </source>
</evidence>
<protein>
    <submittedName>
        <fullName evidence="2">Uncharacterized protein</fullName>
    </submittedName>
</protein>
<dbReference type="Proteomes" id="UP001327560">
    <property type="component" value="Chromosome 1"/>
</dbReference>
<name>A0AAQ3PZ21_9LILI</name>
<dbReference type="AlphaFoldDB" id="A0AAQ3PZ21"/>
<keyword evidence="3" id="KW-1185">Reference proteome</keyword>
<accession>A0AAQ3PZ21</accession>
<reference evidence="2 3" key="1">
    <citation type="submission" date="2023-10" db="EMBL/GenBank/DDBJ databases">
        <title>Chromosome-scale genome assembly provides insights into flower coloration mechanisms of Canna indica.</title>
        <authorList>
            <person name="Li C."/>
        </authorList>
    </citation>
    <scope>NUCLEOTIDE SEQUENCE [LARGE SCALE GENOMIC DNA]</scope>
    <source>
        <tissue evidence="2">Flower</tissue>
    </source>
</reference>
<sequence>MGTRSAPRPPSATHSLAATPPPRAPQRIEAVAECAAAACVLCACCPLMLLWRCVKTPFSVAWRAARGACCRCGDRRGAIAAYSSFSDIELDDAGRRLKR</sequence>
<evidence type="ECO:0000313" key="3">
    <source>
        <dbReference type="Proteomes" id="UP001327560"/>
    </source>
</evidence>
<dbReference type="EMBL" id="CP136890">
    <property type="protein sequence ID" value="WOK93008.1"/>
    <property type="molecule type" value="Genomic_DNA"/>
</dbReference>